<dbReference type="PRINTS" id="PR00032">
    <property type="entry name" value="HTHARAC"/>
</dbReference>
<dbReference type="InterPro" id="IPR050204">
    <property type="entry name" value="AraC_XylS_family_regulators"/>
</dbReference>
<dbReference type="PROSITE" id="PS01124">
    <property type="entry name" value="HTH_ARAC_FAMILY_2"/>
    <property type="match status" value="1"/>
</dbReference>
<dbReference type="InterPro" id="IPR009057">
    <property type="entry name" value="Homeodomain-like_sf"/>
</dbReference>
<feature type="domain" description="HTH araC/xylS-type" evidence="5">
    <location>
        <begin position="200"/>
        <end position="298"/>
    </location>
</feature>
<dbReference type="Proteomes" id="UP001501074">
    <property type="component" value="Unassembled WGS sequence"/>
</dbReference>
<comment type="caution">
    <text evidence="6">The sequence shown here is derived from an EMBL/GenBank/DDBJ whole genome shotgun (WGS) entry which is preliminary data.</text>
</comment>
<dbReference type="Gene3D" id="1.10.10.60">
    <property type="entry name" value="Homeodomain-like"/>
    <property type="match status" value="2"/>
</dbReference>
<sequence length="301" mass="32497">MEETAMPGYSSVVALRSGFPGERISVLPRPRVVSALEQPVTSRLLVTDCGYFPSAADHLRTRPTGCAETILILCVDGYGWCELPGGSHAVHPGHALVIPAGTPHRYGSAEDSPWTVWWMHLRGDDVGALVEANGASAQNPVVTVTDLPRAVALVEEALRGMERDDSMATLQLAAGAGWHLLALLSTAASGLSPGRPDAVQLTMEYLQQRFTQKVSVAELAEHAGLSPSHLSAIFRKAVGCGPHEYQTRLRMMKSRQLLDTTEIPVSVIARNVGYGDPLYFSRQFRSVHGMTPSEHRARAKG</sequence>
<dbReference type="Pfam" id="PF12833">
    <property type="entry name" value="HTH_18"/>
    <property type="match status" value="1"/>
</dbReference>
<keyword evidence="2" id="KW-0238">DNA-binding</keyword>
<protein>
    <submittedName>
        <fullName evidence="6">AraC family transcriptional regulator</fullName>
    </submittedName>
</protein>
<dbReference type="InterPro" id="IPR018060">
    <property type="entry name" value="HTH_AraC"/>
</dbReference>
<evidence type="ECO:0000256" key="4">
    <source>
        <dbReference type="ARBA" id="ARBA00023163"/>
    </source>
</evidence>
<dbReference type="SUPFAM" id="SSF51215">
    <property type="entry name" value="Regulatory protein AraC"/>
    <property type="match status" value="1"/>
</dbReference>
<dbReference type="Pfam" id="PF02311">
    <property type="entry name" value="AraC_binding"/>
    <property type="match status" value="1"/>
</dbReference>
<dbReference type="PANTHER" id="PTHR46796">
    <property type="entry name" value="HTH-TYPE TRANSCRIPTIONAL ACTIVATOR RHAS-RELATED"/>
    <property type="match status" value="1"/>
</dbReference>
<dbReference type="SUPFAM" id="SSF46689">
    <property type="entry name" value="Homeodomain-like"/>
    <property type="match status" value="2"/>
</dbReference>
<keyword evidence="3" id="KW-0010">Activator</keyword>
<evidence type="ECO:0000256" key="3">
    <source>
        <dbReference type="ARBA" id="ARBA00023159"/>
    </source>
</evidence>
<evidence type="ECO:0000256" key="2">
    <source>
        <dbReference type="ARBA" id="ARBA00023125"/>
    </source>
</evidence>
<reference evidence="7" key="1">
    <citation type="journal article" date="2019" name="Int. J. Syst. Evol. Microbiol.">
        <title>The Global Catalogue of Microorganisms (GCM) 10K type strain sequencing project: providing services to taxonomists for standard genome sequencing and annotation.</title>
        <authorList>
            <consortium name="The Broad Institute Genomics Platform"/>
            <consortium name="The Broad Institute Genome Sequencing Center for Infectious Disease"/>
            <person name="Wu L."/>
            <person name="Ma J."/>
        </authorList>
    </citation>
    <scope>NUCLEOTIDE SEQUENCE [LARGE SCALE GENOMIC DNA]</scope>
    <source>
        <strain evidence="7">JCM 16902</strain>
    </source>
</reference>
<organism evidence="6 7">
    <name type="scientific">Kineosporia mesophila</name>
    <dbReference type="NCBI Taxonomy" id="566012"/>
    <lineage>
        <taxon>Bacteria</taxon>
        <taxon>Bacillati</taxon>
        <taxon>Actinomycetota</taxon>
        <taxon>Actinomycetes</taxon>
        <taxon>Kineosporiales</taxon>
        <taxon>Kineosporiaceae</taxon>
        <taxon>Kineosporia</taxon>
    </lineage>
</organism>
<keyword evidence="7" id="KW-1185">Reference proteome</keyword>
<dbReference type="CDD" id="cd06986">
    <property type="entry name" value="cupin_MmsR-like_N"/>
    <property type="match status" value="1"/>
</dbReference>
<evidence type="ECO:0000313" key="7">
    <source>
        <dbReference type="Proteomes" id="UP001501074"/>
    </source>
</evidence>
<evidence type="ECO:0000313" key="6">
    <source>
        <dbReference type="EMBL" id="GAA3614700.1"/>
    </source>
</evidence>
<dbReference type="InterPro" id="IPR018062">
    <property type="entry name" value="HTH_AraC-typ_CS"/>
</dbReference>
<dbReference type="InterPro" id="IPR020449">
    <property type="entry name" value="Tscrpt_reg_AraC-type_HTH"/>
</dbReference>
<evidence type="ECO:0000256" key="1">
    <source>
        <dbReference type="ARBA" id="ARBA00023015"/>
    </source>
</evidence>
<dbReference type="PROSITE" id="PS00041">
    <property type="entry name" value="HTH_ARAC_FAMILY_1"/>
    <property type="match status" value="1"/>
</dbReference>
<dbReference type="Gene3D" id="2.60.120.280">
    <property type="entry name" value="Regulatory protein AraC"/>
    <property type="match status" value="1"/>
</dbReference>
<dbReference type="InterPro" id="IPR037923">
    <property type="entry name" value="HTH-like"/>
</dbReference>
<accession>A0ABP6ZNA0</accession>
<keyword evidence="4" id="KW-0804">Transcription</keyword>
<dbReference type="InterPro" id="IPR003313">
    <property type="entry name" value="AraC-bd"/>
</dbReference>
<name>A0ABP6ZNA0_9ACTN</name>
<evidence type="ECO:0000259" key="5">
    <source>
        <dbReference type="PROSITE" id="PS01124"/>
    </source>
</evidence>
<proteinExistence type="predicted"/>
<gene>
    <name evidence="6" type="ORF">GCM10022223_33710</name>
</gene>
<dbReference type="PANTHER" id="PTHR46796:SF7">
    <property type="entry name" value="ARAC FAMILY TRANSCRIPTIONAL REGULATOR"/>
    <property type="match status" value="1"/>
</dbReference>
<dbReference type="SMART" id="SM00342">
    <property type="entry name" value="HTH_ARAC"/>
    <property type="match status" value="1"/>
</dbReference>
<dbReference type="EMBL" id="BAAAZO010000005">
    <property type="protein sequence ID" value="GAA3614700.1"/>
    <property type="molecule type" value="Genomic_DNA"/>
</dbReference>
<keyword evidence="1" id="KW-0805">Transcription regulation</keyword>